<sequence>MKKAPLLNHYQTWLDDFTRLNLCHGLFQQSITLWHKLTIASCQQEDGSISVIVIPQCLLQVIRTEQVVDCNIIPQLIKHIDYPLLPGVLFSECCRLGKRKLAEQLKMLFRLHTQPEMRHALILLCWCDLITGSDLDEWYSLHLPDADELKKWISAQQETYRGLATLTKDYIEATRPL</sequence>
<dbReference type="RefSeq" id="WP_205559321.1">
    <property type="nucleotide sequence ID" value="NZ_JACGEP010000028.1"/>
</dbReference>
<accession>A0AAE2WHU6</accession>
<reference evidence="1" key="1">
    <citation type="submission" date="2020-07" db="EMBL/GenBank/DDBJ databases">
        <title>A pangenomic view of the genus Pectobacterium provides insights into genome organization, phylogeny, and virulence.</title>
        <authorList>
            <person name="Jonkheer E."/>
            <person name="Brankovics B."/>
            <person name="Houwers I."/>
            <person name="Van Der Wolf J."/>
            <person name="Bonants P."/>
            <person name="Vreeburg R."/>
            <person name="Bollema R."/>
            <person name="De Haan J."/>
            <person name="Berke L."/>
            <person name="De Ridder D."/>
            <person name="Smit S."/>
            <person name="Van Der Lee T.A.J."/>
        </authorList>
    </citation>
    <scope>NUCLEOTIDE SEQUENCE</scope>
    <source>
        <strain evidence="1">NAK:433</strain>
    </source>
</reference>
<dbReference type="EMBL" id="JACGEP010000028">
    <property type="protein sequence ID" value="MBN3052234.1"/>
    <property type="molecule type" value="Genomic_DNA"/>
</dbReference>
<protein>
    <submittedName>
        <fullName evidence="1">Secretoglobin family protein</fullName>
    </submittedName>
</protein>
<organism evidence="1 2">
    <name type="scientific">Pectobacterium brasiliense</name>
    <dbReference type="NCBI Taxonomy" id="180957"/>
    <lineage>
        <taxon>Bacteria</taxon>
        <taxon>Pseudomonadati</taxon>
        <taxon>Pseudomonadota</taxon>
        <taxon>Gammaproteobacteria</taxon>
        <taxon>Enterobacterales</taxon>
        <taxon>Pectobacteriaceae</taxon>
        <taxon>Pectobacterium</taxon>
    </lineage>
</organism>
<name>A0AAE2WHU6_9GAMM</name>
<dbReference type="AlphaFoldDB" id="A0AAE2WHU6"/>
<dbReference type="Proteomes" id="UP000768524">
    <property type="component" value="Unassembled WGS sequence"/>
</dbReference>
<gene>
    <name evidence="1" type="ORF">H4F45_12240</name>
</gene>
<evidence type="ECO:0000313" key="1">
    <source>
        <dbReference type="EMBL" id="MBN3052234.1"/>
    </source>
</evidence>
<evidence type="ECO:0000313" key="2">
    <source>
        <dbReference type="Proteomes" id="UP000768524"/>
    </source>
</evidence>
<proteinExistence type="predicted"/>
<comment type="caution">
    <text evidence="1">The sequence shown here is derived from an EMBL/GenBank/DDBJ whole genome shotgun (WGS) entry which is preliminary data.</text>
</comment>